<feature type="compositionally biased region" description="Polar residues" evidence="2">
    <location>
        <begin position="491"/>
        <end position="505"/>
    </location>
</feature>
<sequence length="573" mass="64243">MPAVIDWSSLLWPGSSTSTSKTLSSKANQHQHATSPGAGAAAGAGVGASIQPEPAASNLIHQRLAFLTGGAPIDPWILGATLVVVLLASYWILRTIFGRPTKTQPPQTPLAAIAEDVKVPANFDATALENEMARRLNEIEAHNKKVLAEQIAEQVEAIQKRFQQDLDNKVQAIEARAQLLQQDLDDKVKSTESHAQRFQQDLNEKVKASEGHAQRFQQDLNDKVKAIEENVQKRYQQDLDDKVKAIEGHAQKSLGQRLEEIDDDVRRRLKQSVEVFEDGLRTKLNKESFDAIYREVSIRVEALEEGVRIMDGKQLDVEAATIVQRALGQRLNVVEETLRTVESKTRTSGQRADAFDDSLRVIDSRTKAMSQRLEAVEDNMGSIDAQTTLLSHDVNRGEKAIESVSRQVRTLPDNEKMKEFSDVWESKFREIEAKVEEFEGERMKLLEDATRSPTLTWSRMDSQEIEPSGPLYAPQTDDEDDDDDDEPEQLMSPQHHTFNYDSNSAFLPPTPSPSDRSHSSRGSRVSDSFYMKRSTPTPTSSMSKRKRLEAAGFTDTTFASRQRLFHSRTTSTF</sequence>
<dbReference type="Proteomes" id="UP001390339">
    <property type="component" value="Unassembled WGS sequence"/>
</dbReference>
<comment type="caution">
    <text evidence="3">The sequence shown here is derived from an EMBL/GenBank/DDBJ whole genome shotgun (WGS) entry which is preliminary data.</text>
</comment>
<protein>
    <submittedName>
        <fullName evidence="3">Uncharacterized protein</fullName>
    </submittedName>
</protein>
<name>A0ABR2HY20_9PEZI</name>
<proteinExistence type="predicted"/>
<feature type="coiled-coil region" evidence="1">
    <location>
        <begin position="125"/>
        <end position="183"/>
    </location>
</feature>
<evidence type="ECO:0000313" key="4">
    <source>
        <dbReference type="Proteomes" id="UP001390339"/>
    </source>
</evidence>
<evidence type="ECO:0000256" key="2">
    <source>
        <dbReference type="SAM" id="MobiDB-lite"/>
    </source>
</evidence>
<evidence type="ECO:0000256" key="1">
    <source>
        <dbReference type="SAM" id="Coils"/>
    </source>
</evidence>
<feature type="region of interest" description="Disordered" evidence="2">
    <location>
        <begin position="20"/>
        <end position="46"/>
    </location>
</feature>
<keyword evidence="4" id="KW-1185">Reference proteome</keyword>
<accession>A0ABR2HY20</accession>
<keyword evidence="1" id="KW-0175">Coiled coil</keyword>
<dbReference type="EMBL" id="JAPCWZ010000007">
    <property type="protein sequence ID" value="KAK8855029.1"/>
    <property type="molecule type" value="Genomic_DNA"/>
</dbReference>
<feature type="compositionally biased region" description="Acidic residues" evidence="2">
    <location>
        <begin position="476"/>
        <end position="488"/>
    </location>
</feature>
<evidence type="ECO:0000313" key="3">
    <source>
        <dbReference type="EMBL" id="KAK8855029.1"/>
    </source>
</evidence>
<organism evidence="3 4">
    <name type="scientific">Apiospora arundinis</name>
    <dbReference type="NCBI Taxonomy" id="335852"/>
    <lineage>
        <taxon>Eukaryota</taxon>
        <taxon>Fungi</taxon>
        <taxon>Dikarya</taxon>
        <taxon>Ascomycota</taxon>
        <taxon>Pezizomycotina</taxon>
        <taxon>Sordariomycetes</taxon>
        <taxon>Xylariomycetidae</taxon>
        <taxon>Amphisphaeriales</taxon>
        <taxon>Apiosporaceae</taxon>
        <taxon>Apiospora</taxon>
    </lineage>
</organism>
<gene>
    <name evidence="3" type="ORF">PGQ11_010941</name>
</gene>
<reference evidence="3 4" key="1">
    <citation type="journal article" date="2024" name="IMA Fungus">
        <title>Apiospora arundinis, a panoply of carbohydrate-active enzymes and secondary metabolites.</title>
        <authorList>
            <person name="Sorensen T."/>
            <person name="Petersen C."/>
            <person name="Muurmann A.T."/>
            <person name="Christiansen J.V."/>
            <person name="Brundto M.L."/>
            <person name="Overgaard C.K."/>
            <person name="Boysen A.T."/>
            <person name="Wollenberg R.D."/>
            <person name="Larsen T.O."/>
            <person name="Sorensen J.L."/>
            <person name="Nielsen K.L."/>
            <person name="Sondergaard T.E."/>
        </authorList>
    </citation>
    <scope>NUCLEOTIDE SEQUENCE [LARGE SCALE GENOMIC DNA]</scope>
    <source>
        <strain evidence="3 4">AAU 773</strain>
    </source>
</reference>
<feature type="region of interest" description="Disordered" evidence="2">
    <location>
        <begin position="454"/>
        <end position="556"/>
    </location>
</feature>